<protein>
    <recommendedName>
        <fullName evidence="1">Mos1 transposase HTH domain-containing protein</fullName>
    </recommendedName>
</protein>
<evidence type="ECO:0000313" key="3">
    <source>
        <dbReference type="Proteomes" id="UP000625711"/>
    </source>
</evidence>
<evidence type="ECO:0000313" key="2">
    <source>
        <dbReference type="EMBL" id="KAF7268294.1"/>
    </source>
</evidence>
<dbReference type="Pfam" id="PF17906">
    <property type="entry name" value="HTH_48"/>
    <property type="match status" value="1"/>
</dbReference>
<dbReference type="PANTHER" id="PTHR46060">
    <property type="entry name" value="MARINER MOS1 TRANSPOSASE-LIKE PROTEIN"/>
    <property type="match status" value="1"/>
</dbReference>
<gene>
    <name evidence="2" type="ORF">GWI33_018562</name>
</gene>
<dbReference type="PANTHER" id="PTHR46060:SF1">
    <property type="entry name" value="MARINER MOS1 TRANSPOSASE-LIKE PROTEIN"/>
    <property type="match status" value="1"/>
</dbReference>
<name>A0A834HW31_RHYFE</name>
<dbReference type="InterPro" id="IPR052709">
    <property type="entry name" value="Transposase-MT_Hybrid"/>
</dbReference>
<keyword evidence="3" id="KW-1185">Reference proteome</keyword>
<comment type="caution">
    <text evidence="2">The sequence shown here is derived from an EMBL/GenBank/DDBJ whole genome shotgun (WGS) entry which is preliminary data.</text>
</comment>
<dbReference type="AlphaFoldDB" id="A0A834HW31"/>
<feature type="domain" description="Mos1 transposase HTH" evidence="1">
    <location>
        <begin position="3"/>
        <end position="51"/>
    </location>
</feature>
<dbReference type="InterPro" id="IPR041426">
    <property type="entry name" value="Mos1_HTH"/>
</dbReference>
<accession>A0A834HW31</accession>
<dbReference type="OrthoDB" id="8189655at2759"/>
<evidence type="ECO:0000259" key="1">
    <source>
        <dbReference type="Pfam" id="PF17906"/>
    </source>
</evidence>
<dbReference type="Proteomes" id="UP000625711">
    <property type="component" value="Unassembled WGS sequence"/>
</dbReference>
<dbReference type="EMBL" id="JAACXV010014334">
    <property type="protein sequence ID" value="KAF7268294.1"/>
    <property type="molecule type" value="Genomic_DNA"/>
</dbReference>
<organism evidence="2 3">
    <name type="scientific">Rhynchophorus ferrugineus</name>
    <name type="common">Red palm weevil</name>
    <name type="synonym">Curculio ferrugineus</name>
    <dbReference type="NCBI Taxonomy" id="354439"/>
    <lineage>
        <taxon>Eukaryota</taxon>
        <taxon>Metazoa</taxon>
        <taxon>Ecdysozoa</taxon>
        <taxon>Arthropoda</taxon>
        <taxon>Hexapoda</taxon>
        <taxon>Insecta</taxon>
        <taxon>Pterygota</taxon>
        <taxon>Neoptera</taxon>
        <taxon>Endopterygota</taxon>
        <taxon>Coleoptera</taxon>
        <taxon>Polyphaga</taxon>
        <taxon>Cucujiformia</taxon>
        <taxon>Curculionidae</taxon>
        <taxon>Dryophthorinae</taxon>
        <taxon>Rhynchophorus</taxon>
    </lineage>
</organism>
<proteinExistence type="predicted"/>
<dbReference type="Gene3D" id="1.10.10.1450">
    <property type="match status" value="1"/>
</dbReference>
<reference evidence="2" key="1">
    <citation type="submission" date="2020-08" db="EMBL/GenBank/DDBJ databases">
        <title>Genome sequencing and assembly of the red palm weevil Rhynchophorus ferrugineus.</title>
        <authorList>
            <person name="Dias G.B."/>
            <person name="Bergman C.M."/>
            <person name="Manee M."/>
        </authorList>
    </citation>
    <scope>NUCLEOTIDE SEQUENCE</scope>
    <source>
        <strain evidence="2">AA-2017</strain>
        <tissue evidence="2">Whole larva</tissue>
    </source>
</reference>
<sequence length="130" mass="15305">MEKKEFRVLIKHCYLMGKNTAQAKVWLRKHYGDSAPGKSTIVDWYAQFRRGRMNTDDAHRSGRPVGVVTPENIEKIHKMVLNNRKLKLQEIADNLKISKERVSHILHESLGMRRLCSKWEYTLEGHYIDE</sequence>